<feature type="compositionally biased region" description="Basic and acidic residues" evidence="1">
    <location>
        <begin position="641"/>
        <end position="652"/>
    </location>
</feature>
<sequence>MRRKDRSTVVFLQLLSIWRRPLLWLPIFIASTAAQMPYNPTRIFRNGSLLYVFQPSADSLQSQLGSIDISSNVVASELPYTALHPTLPFLDSKEARPFDAIIGDGGNITVYTGDCELGASGGQIWNFVPEASEKSGNGSWTQQEVAFARDGRHVSEIGPNYLSAGIAFSNVVDSDAMSTDAYFFGGMCPFQDANSTDWQSAGNYSNLMVTVEPSQAHAKSVNYQLDVSSSRGPPIPEAGFSLSGLTPTVSNRSDGIQIQQQDFVLIAGHTSSAFINTSQVALFSLPQQSWTFIPVSQPDTSRSDLAIRADITTIEPRSGHSAVLTPDGQQIVVFGGWIGDINTPAYPQLAVLNIGDGYGGSGAWQWTVPKTSGSGLSTGSGIYGHGAVMLPGGVMMVMGGYSISSPSSRWRRASNTNSKTYFLNVTSNSWISDYTLPSSASTPTNSGLLSTPTQKAGLGVGLGIGMAALIGLIGFYVWYTKKLKRQREAREKQLNELSLDAHRFTLGAMLPGIGNQGGQTDYFGHSNNSHFYPTAGQQNQGWRRTDSNDAERTGLLVEIPSPTRGLRRSLGGKPNQPISHYDERRARGSGHIHPIDELDEEQEEGATSNKTLLASQPEMAQLPANRGGSIFDNAPVLDPFTESHRQGEDQRNTFHSASTSPVRENPPNSRNSANYRLATAVHLPHQSSPGPDGRASPTRSSERTGSDLSEHSARSNLTSPSANGSLGRNASVRSAAILNNASHSNPFKTPDASPTDSSDQGGSGWQTPADPRTKSMTSVRSSGRSNAVNADVDSSATARSFAALQAEGEALLGGNPERERARPTTSSTFDGSNGHSNNSPGSVSRAGTVTAATSLTEGLARAAFGRERRKSWLGSVRRALSRSATSADRRRTMTAAALPFESYKDDPSPVDDSPSLDNRNSFPASSPPRRAASDASFWRSRRGKQDWLEEELDPSDPRVKWRRTSGDDWGAPEDFVLAEKERRRREWRERGNMLINLTDDDRLPTPRTPIQPEDLGQPFAQDRPSTPADEDDWDVEAAVERRVVQVMFTVPRSKLRVVNADVERSSILSLPRENSHDSAETTGSPSNGTPSRVKDLAGKFEQLSSPRATPRASPRPSPSPSIKSIKIRAKQSSPSLATPRKSSTHSMAGKGKAKAIDEL</sequence>
<gene>
    <name evidence="3" type="ORF">P280DRAFT_262875</name>
</gene>
<feature type="compositionally biased region" description="Polar residues" evidence="1">
    <location>
        <begin position="741"/>
        <end position="760"/>
    </location>
</feature>
<dbReference type="InterPro" id="IPR015915">
    <property type="entry name" value="Kelch-typ_b-propeller"/>
</dbReference>
<feature type="compositionally biased region" description="Polar residues" evidence="1">
    <location>
        <begin position="714"/>
        <end position="727"/>
    </location>
</feature>
<reference evidence="3" key="1">
    <citation type="journal article" date="2020" name="Stud. Mycol.">
        <title>101 Dothideomycetes genomes: a test case for predicting lifestyles and emergence of pathogens.</title>
        <authorList>
            <person name="Haridas S."/>
            <person name="Albert R."/>
            <person name="Binder M."/>
            <person name="Bloem J."/>
            <person name="Labutti K."/>
            <person name="Salamov A."/>
            <person name="Andreopoulos B."/>
            <person name="Baker S."/>
            <person name="Barry K."/>
            <person name="Bills G."/>
            <person name="Bluhm B."/>
            <person name="Cannon C."/>
            <person name="Castanera R."/>
            <person name="Culley D."/>
            <person name="Daum C."/>
            <person name="Ezra D."/>
            <person name="Gonzalez J."/>
            <person name="Henrissat B."/>
            <person name="Kuo A."/>
            <person name="Liang C."/>
            <person name="Lipzen A."/>
            <person name="Lutzoni F."/>
            <person name="Magnuson J."/>
            <person name="Mondo S."/>
            <person name="Nolan M."/>
            <person name="Ohm R."/>
            <person name="Pangilinan J."/>
            <person name="Park H.-J."/>
            <person name="Ramirez L."/>
            <person name="Alfaro M."/>
            <person name="Sun H."/>
            <person name="Tritt A."/>
            <person name="Yoshinaga Y."/>
            <person name="Zwiers L.-H."/>
            <person name="Turgeon B."/>
            <person name="Goodwin S."/>
            <person name="Spatafora J."/>
            <person name="Crous P."/>
            <person name="Grigoriev I."/>
        </authorList>
    </citation>
    <scope>NUCLEOTIDE SEQUENCE</scope>
    <source>
        <strain evidence="3">CBS 473.64</strain>
    </source>
</reference>
<dbReference type="Gene3D" id="2.120.10.80">
    <property type="entry name" value="Kelch-type beta propeller"/>
    <property type="match status" value="1"/>
</dbReference>
<keyword evidence="4" id="KW-1185">Reference proteome</keyword>
<dbReference type="Proteomes" id="UP000799753">
    <property type="component" value="Unassembled WGS sequence"/>
</dbReference>
<evidence type="ECO:0000313" key="3">
    <source>
        <dbReference type="EMBL" id="KAF2642307.1"/>
    </source>
</evidence>
<feature type="compositionally biased region" description="Low complexity" evidence="1">
    <location>
        <begin position="910"/>
        <end position="937"/>
    </location>
</feature>
<evidence type="ECO:0008006" key="5">
    <source>
        <dbReference type="Google" id="ProtNLM"/>
    </source>
</evidence>
<name>A0A6A6S4U7_9PLEO</name>
<dbReference type="EMBL" id="MU006781">
    <property type="protein sequence ID" value="KAF2642307.1"/>
    <property type="molecule type" value="Genomic_DNA"/>
</dbReference>
<feature type="compositionally biased region" description="Polar residues" evidence="1">
    <location>
        <begin position="653"/>
        <end position="674"/>
    </location>
</feature>
<feature type="transmembrane region" description="Helical" evidence="2">
    <location>
        <begin position="456"/>
        <end position="479"/>
    </location>
</feature>
<evidence type="ECO:0000313" key="4">
    <source>
        <dbReference type="Proteomes" id="UP000799753"/>
    </source>
</evidence>
<keyword evidence="2" id="KW-0472">Membrane</keyword>
<feature type="region of interest" description="Disordered" evidence="1">
    <location>
        <begin position="997"/>
        <end position="1032"/>
    </location>
</feature>
<feature type="region of interest" description="Disordered" evidence="1">
    <location>
        <begin position="741"/>
        <end position="794"/>
    </location>
</feature>
<feature type="region of interest" description="Disordered" evidence="1">
    <location>
        <begin position="898"/>
        <end position="938"/>
    </location>
</feature>
<organism evidence="3 4">
    <name type="scientific">Massarina eburnea CBS 473.64</name>
    <dbReference type="NCBI Taxonomy" id="1395130"/>
    <lineage>
        <taxon>Eukaryota</taxon>
        <taxon>Fungi</taxon>
        <taxon>Dikarya</taxon>
        <taxon>Ascomycota</taxon>
        <taxon>Pezizomycotina</taxon>
        <taxon>Dothideomycetes</taxon>
        <taxon>Pleosporomycetidae</taxon>
        <taxon>Pleosporales</taxon>
        <taxon>Massarineae</taxon>
        <taxon>Massarinaceae</taxon>
        <taxon>Massarina</taxon>
    </lineage>
</organism>
<feature type="compositionally biased region" description="Polar residues" evidence="1">
    <location>
        <begin position="1080"/>
        <end position="1090"/>
    </location>
</feature>
<dbReference type="AlphaFoldDB" id="A0A6A6S4U7"/>
<protein>
    <recommendedName>
        <fullName evidence="5">Galactose oxidase</fullName>
    </recommendedName>
</protein>
<feature type="region of interest" description="Disordered" evidence="1">
    <location>
        <begin position="623"/>
        <end position="727"/>
    </location>
</feature>
<feature type="compositionally biased region" description="Polar residues" evidence="1">
    <location>
        <begin position="774"/>
        <end position="794"/>
    </location>
</feature>
<keyword evidence="2" id="KW-1133">Transmembrane helix</keyword>
<dbReference type="InterPro" id="IPR011043">
    <property type="entry name" value="Gal_Oxase/kelch_b-propeller"/>
</dbReference>
<dbReference type="SUPFAM" id="SSF50965">
    <property type="entry name" value="Galactose oxidase, central domain"/>
    <property type="match status" value="1"/>
</dbReference>
<evidence type="ECO:0000256" key="1">
    <source>
        <dbReference type="SAM" id="MobiDB-lite"/>
    </source>
</evidence>
<feature type="transmembrane region" description="Helical" evidence="2">
    <location>
        <begin position="21"/>
        <end position="38"/>
    </location>
</feature>
<feature type="region of interest" description="Disordered" evidence="1">
    <location>
        <begin position="809"/>
        <end position="847"/>
    </location>
</feature>
<dbReference type="OrthoDB" id="205993at2759"/>
<keyword evidence="2" id="KW-0812">Transmembrane</keyword>
<feature type="compositionally biased region" description="Low complexity" evidence="1">
    <location>
        <begin position="831"/>
        <end position="844"/>
    </location>
</feature>
<evidence type="ECO:0000256" key="2">
    <source>
        <dbReference type="SAM" id="Phobius"/>
    </source>
</evidence>
<feature type="compositionally biased region" description="Basic and acidic residues" evidence="1">
    <location>
        <begin position="700"/>
        <end position="713"/>
    </location>
</feature>
<feature type="region of interest" description="Disordered" evidence="1">
    <location>
        <begin position="554"/>
        <end position="590"/>
    </location>
</feature>
<feature type="region of interest" description="Disordered" evidence="1">
    <location>
        <begin position="1065"/>
        <end position="1159"/>
    </location>
</feature>
<accession>A0A6A6S4U7</accession>
<feature type="transmembrane region" description="Helical" evidence="2">
    <location>
        <begin position="382"/>
        <end position="403"/>
    </location>
</feature>
<feature type="compositionally biased region" description="Polar residues" evidence="1">
    <location>
        <begin position="1131"/>
        <end position="1146"/>
    </location>
</feature>
<proteinExistence type="predicted"/>